<dbReference type="PROSITE" id="PS51741">
    <property type="entry name" value="F_BAR"/>
    <property type="match status" value="1"/>
</dbReference>
<dbReference type="Ensembl" id="ENSOMYT00000062177.2">
    <property type="protein sequence ID" value="ENSOMYP00000057105.2"/>
    <property type="gene ID" value="ENSOMYG00000026331.2"/>
</dbReference>
<feature type="domain" description="F-BAR" evidence="4">
    <location>
        <begin position="4"/>
        <end position="237"/>
    </location>
</feature>
<dbReference type="InterPro" id="IPR001060">
    <property type="entry name" value="FCH_dom"/>
</dbReference>
<evidence type="ECO:0000256" key="1">
    <source>
        <dbReference type="PROSITE-ProRule" id="PRU01077"/>
    </source>
</evidence>
<dbReference type="PANTHER" id="PTHR23065:SF51">
    <property type="entry name" value="PROLINE-SERINE-THREONINE PHOSPHATASE-INTERACTING PROTEIN 1"/>
    <property type="match status" value="1"/>
</dbReference>
<name>A0A8C7RQU6_ONCMY</name>
<accession>A0A8C7RQU6</accession>
<sequence length="482" mass="53706">MTPLLYKDAFWGVDFTNHQGYEVLIERLCDGRRMCKDVEELLKMRAMAEERYGKDLVTIARKAGGQTEISTLKASFDQLKTQIENIGNLHIQLSGMLREEIKKMEIFRERQKEQRKKSKKSYEQKCKEADEAEQLAATTTKQSEKVQHKAKQCRQAVTEAEKQYMLNVEQLERVRQDWEGTHKGTCEVFQQQEVDRITILRCVLWDHCNHFSVQCVKDDEFYEEVRNILETCDITADNNCFIEMKTTGSSPPDPVVFENYYEREPTGDNNGSARFGGGGVRKRFSNLLPRNSGSKMSISEGSTSEPAAPTVGQTVPESSDGVYASIPGFQSAAAAALPAVTTDEDDNDDTFMVFYDYSAQVKPAHTVTGVKLQVKPAHTVTGVKLQVKPAHTVTGVKLQVKPAHTVTGVKLQVKPAHTVTGVKLQVKPAHTVTGVKLQVKPAHTVTGVKLQVKPAHTVTGVKLQVKPAHTVTGVKLQVSSYR</sequence>
<dbReference type="GO" id="GO:0005737">
    <property type="term" value="C:cytoplasm"/>
    <property type="evidence" value="ECO:0007669"/>
    <property type="project" value="TreeGrafter"/>
</dbReference>
<keyword evidence="6" id="KW-1185">Reference proteome</keyword>
<feature type="coiled-coil region" evidence="2">
    <location>
        <begin position="112"/>
        <end position="163"/>
    </location>
</feature>
<organism evidence="5 6">
    <name type="scientific">Oncorhynchus mykiss</name>
    <name type="common">Rainbow trout</name>
    <name type="synonym">Salmo gairdneri</name>
    <dbReference type="NCBI Taxonomy" id="8022"/>
    <lineage>
        <taxon>Eukaryota</taxon>
        <taxon>Metazoa</taxon>
        <taxon>Chordata</taxon>
        <taxon>Craniata</taxon>
        <taxon>Vertebrata</taxon>
        <taxon>Euteleostomi</taxon>
        <taxon>Actinopterygii</taxon>
        <taxon>Neopterygii</taxon>
        <taxon>Teleostei</taxon>
        <taxon>Protacanthopterygii</taxon>
        <taxon>Salmoniformes</taxon>
        <taxon>Salmonidae</taxon>
        <taxon>Salmoninae</taxon>
        <taxon>Oncorhynchus</taxon>
    </lineage>
</organism>
<dbReference type="GO" id="GO:0030041">
    <property type="term" value="P:actin filament polymerization"/>
    <property type="evidence" value="ECO:0007669"/>
    <property type="project" value="TreeGrafter"/>
</dbReference>
<evidence type="ECO:0000256" key="3">
    <source>
        <dbReference type="SAM" id="MobiDB-lite"/>
    </source>
</evidence>
<dbReference type="Proteomes" id="UP000694395">
    <property type="component" value="Chromosome 26"/>
</dbReference>
<evidence type="ECO:0000313" key="5">
    <source>
        <dbReference type="Ensembl" id="ENSOMYP00000057105.2"/>
    </source>
</evidence>
<reference evidence="5" key="2">
    <citation type="submission" date="2025-08" db="UniProtKB">
        <authorList>
            <consortium name="Ensembl"/>
        </authorList>
    </citation>
    <scope>IDENTIFICATION</scope>
</reference>
<reference evidence="5" key="1">
    <citation type="submission" date="2020-07" db="EMBL/GenBank/DDBJ databases">
        <title>A long reads based de novo assembly of the rainbow trout Arlee double haploid line genome.</title>
        <authorList>
            <person name="Gao G."/>
            <person name="Palti Y."/>
        </authorList>
    </citation>
    <scope>NUCLEOTIDE SEQUENCE [LARGE SCALE GENOMIC DNA]</scope>
</reference>
<protein>
    <submittedName>
        <fullName evidence="5">Proline-serine-threonine phosphatase interacting protein 1b</fullName>
    </submittedName>
</protein>
<feature type="compositionally biased region" description="Polar residues" evidence="3">
    <location>
        <begin position="288"/>
        <end position="316"/>
    </location>
</feature>
<keyword evidence="1 2" id="KW-0175">Coiled coil</keyword>
<dbReference type="Pfam" id="PF00611">
    <property type="entry name" value="FCH"/>
    <property type="match status" value="1"/>
</dbReference>
<dbReference type="PANTHER" id="PTHR23065">
    <property type="entry name" value="PROLINE-SERINE-THREONINE PHOSPHATASE INTERACTING PROTEIN 1"/>
    <property type="match status" value="1"/>
</dbReference>
<dbReference type="GeneTree" id="ENSGT00940000156932"/>
<proteinExistence type="predicted"/>
<dbReference type="GO" id="GO:0005886">
    <property type="term" value="C:plasma membrane"/>
    <property type="evidence" value="ECO:0007669"/>
    <property type="project" value="TreeGrafter"/>
</dbReference>
<evidence type="ECO:0000259" key="4">
    <source>
        <dbReference type="PROSITE" id="PS51741"/>
    </source>
</evidence>
<dbReference type="SMART" id="SM00055">
    <property type="entry name" value="FCH"/>
    <property type="match status" value="1"/>
</dbReference>
<dbReference type="GO" id="GO:0051015">
    <property type="term" value="F:actin filament binding"/>
    <property type="evidence" value="ECO:0007669"/>
    <property type="project" value="TreeGrafter"/>
</dbReference>
<dbReference type="SUPFAM" id="SSF103657">
    <property type="entry name" value="BAR/IMD domain-like"/>
    <property type="match status" value="1"/>
</dbReference>
<dbReference type="AlphaFoldDB" id="A0A8C7RQU6"/>
<dbReference type="InterPro" id="IPR027267">
    <property type="entry name" value="AH/BAR_dom_sf"/>
</dbReference>
<evidence type="ECO:0000256" key="2">
    <source>
        <dbReference type="SAM" id="Coils"/>
    </source>
</evidence>
<reference evidence="5" key="3">
    <citation type="submission" date="2025-09" db="UniProtKB">
        <authorList>
            <consortium name="Ensembl"/>
        </authorList>
    </citation>
    <scope>IDENTIFICATION</scope>
</reference>
<dbReference type="Gene3D" id="1.20.1270.60">
    <property type="entry name" value="Arfaptin homology (AH) domain/BAR domain"/>
    <property type="match status" value="1"/>
</dbReference>
<dbReference type="GO" id="GO:0005884">
    <property type="term" value="C:actin filament"/>
    <property type="evidence" value="ECO:0007669"/>
    <property type="project" value="TreeGrafter"/>
</dbReference>
<evidence type="ECO:0000313" key="6">
    <source>
        <dbReference type="Proteomes" id="UP000694395"/>
    </source>
</evidence>
<dbReference type="InterPro" id="IPR031160">
    <property type="entry name" value="F_BAR_dom"/>
</dbReference>
<feature type="region of interest" description="Disordered" evidence="3">
    <location>
        <begin position="265"/>
        <end position="316"/>
    </location>
</feature>